<feature type="signal peptide" evidence="2">
    <location>
        <begin position="1"/>
        <end position="15"/>
    </location>
</feature>
<feature type="region of interest" description="Disordered" evidence="1">
    <location>
        <begin position="22"/>
        <end position="72"/>
    </location>
</feature>
<dbReference type="InParanoid" id="A0A1Z5JRV6"/>
<comment type="caution">
    <text evidence="3">The sequence shown here is derived from an EMBL/GenBank/DDBJ whole genome shotgun (WGS) entry which is preliminary data.</text>
</comment>
<feature type="chain" id="PRO_5012735280" evidence="2">
    <location>
        <begin position="16"/>
        <end position="136"/>
    </location>
</feature>
<accession>A0A1Z5JRV6</accession>
<proteinExistence type="predicted"/>
<reference evidence="3 4" key="1">
    <citation type="journal article" date="2015" name="Plant Cell">
        <title>Oil accumulation by the oleaginous diatom Fistulifera solaris as revealed by the genome and transcriptome.</title>
        <authorList>
            <person name="Tanaka T."/>
            <person name="Maeda Y."/>
            <person name="Veluchamy A."/>
            <person name="Tanaka M."/>
            <person name="Abida H."/>
            <person name="Marechal E."/>
            <person name="Bowler C."/>
            <person name="Muto M."/>
            <person name="Sunaga Y."/>
            <person name="Tanaka M."/>
            <person name="Yoshino T."/>
            <person name="Taniguchi T."/>
            <person name="Fukuda Y."/>
            <person name="Nemoto M."/>
            <person name="Matsumoto M."/>
            <person name="Wong P.S."/>
            <person name="Aburatani S."/>
            <person name="Fujibuchi W."/>
        </authorList>
    </citation>
    <scope>NUCLEOTIDE SEQUENCE [LARGE SCALE GENOMIC DNA]</scope>
    <source>
        <strain evidence="3 4">JPCC DA0580</strain>
    </source>
</reference>
<name>A0A1Z5JRV6_FISSO</name>
<sequence>MKLSIFPFLLLAVSAEVISSRDLQEDESDFPSLVPTISPPPTMAEGSDIPSDLPSDFVSDPPSGGIYTSMPPVPPGVTLAPVTGTVPTAVTLPPSTGDETGTATPTATPVALSTSSSSSIVSSCAGLVLAVAGLCL</sequence>
<keyword evidence="2" id="KW-0732">Signal</keyword>
<dbReference type="AlphaFoldDB" id="A0A1Z5JRV6"/>
<dbReference type="Proteomes" id="UP000198406">
    <property type="component" value="Unassembled WGS sequence"/>
</dbReference>
<organism evidence="3 4">
    <name type="scientific">Fistulifera solaris</name>
    <name type="common">Oleaginous diatom</name>
    <dbReference type="NCBI Taxonomy" id="1519565"/>
    <lineage>
        <taxon>Eukaryota</taxon>
        <taxon>Sar</taxon>
        <taxon>Stramenopiles</taxon>
        <taxon>Ochrophyta</taxon>
        <taxon>Bacillariophyta</taxon>
        <taxon>Bacillariophyceae</taxon>
        <taxon>Bacillariophycidae</taxon>
        <taxon>Naviculales</taxon>
        <taxon>Naviculaceae</taxon>
        <taxon>Fistulifera</taxon>
    </lineage>
</organism>
<feature type="region of interest" description="Disordered" evidence="1">
    <location>
        <begin position="88"/>
        <end position="109"/>
    </location>
</feature>
<protein>
    <submittedName>
        <fullName evidence="3">Uncharacterized protein</fullName>
    </submittedName>
</protein>
<keyword evidence="4" id="KW-1185">Reference proteome</keyword>
<evidence type="ECO:0000313" key="4">
    <source>
        <dbReference type="Proteomes" id="UP000198406"/>
    </source>
</evidence>
<evidence type="ECO:0000256" key="2">
    <source>
        <dbReference type="SAM" id="SignalP"/>
    </source>
</evidence>
<evidence type="ECO:0000256" key="1">
    <source>
        <dbReference type="SAM" id="MobiDB-lite"/>
    </source>
</evidence>
<gene>
    <name evidence="3" type="ORF">FisN_7Lh217</name>
</gene>
<dbReference type="EMBL" id="BDSP01000107">
    <property type="protein sequence ID" value="GAX16501.1"/>
    <property type="molecule type" value="Genomic_DNA"/>
</dbReference>
<evidence type="ECO:0000313" key="3">
    <source>
        <dbReference type="EMBL" id="GAX16501.1"/>
    </source>
</evidence>